<keyword evidence="1" id="KW-0472">Membrane</keyword>
<reference evidence="2 3" key="1">
    <citation type="submission" date="2024-02" db="EMBL/GenBank/DDBJ databases">
        <title>Haloferula sargassicola NBRC 104335.</title>
        <authorList>
            <person name="Ichikawa N."/>
            <person name="Katano-Makiyama Y."/>
            <person name="Hidaka K."/>
        </authorList>
    </citation>
    <scope>NUCLEOTIDE SEQUENCE [LARGE SCALE GENOMIC DNA]</scope>
    <source>
        <strain evidence="2 3">NBRC 104335</strain>
    </source>
</reference>
<dbReference type="RefSeq" id="WP_353568112.1">
    <property type="nucleotide sequence ID" value="NZ_BAABRI010000019.1"/>
</dbReference>
<keyword evidence="3" id="KW-1185">Reference proteome</keyword>
<protein>
    <submittedName>
        <fullName evidence="2">Uncharacterized protein</fullName>
    </submittedName>
</protein>
<organism evidence="2 3">
    <name type="scientific">Haloferula sargassicola</name>
    <dbReference type="NCBI Taxonomy" id="490096"/>
    <lineage>
        <taxon>Bacteria</taxon>
        <taxon>Pseudomonadati</taxon>
        <taxon>Verrucomicrobiota</taxon>
        <taxon>Verrucomicrobiia</taxon>
        <taxon>Verrucomicrobiales</taxon>
        <taxon>Verrucomicrobiaceae</taxon>
        <taxon>Haloferula</taxon>
    </lineage>
</organism>
<evidence type="ECO:0000313" key="3">
    <source>
        <dbReference type="Proteomes" id="UP001476282"/>
    </source>
</evidence>
<comment type="caution">
    <text evidence="2">The sequence shown here is derived from an EMBL/GenBank/DDBJ whole genome shotgun (WGS) entry which is preliminary data.</text>
</comment>
<proteinExistence type="predicted"/>
<dbReference type="EMBL" id="BAABRI010000019">
    <property type="protein sequence ID" value="GAA5484013.1"/>
    <property type="molecule type" value="Genomic_DNA"/>
</dbReference>
<sequence>MSRAKRHDPINEGMWMAAIVAGIVAWLYFRASPELPAAAGWWRIYNGSFVEWLPGYCPPTRTGAAVTLGVGLMIPLLFAGIRFSEWLHISSLRSQKRRAQRVSALVENRKPPVQGRSTIDRPEAGEIQKAHGVFLRERRPKT</sequence>
<dbReference type="Proteomes" id="UP001476282">
    <property type="component" value="Unassembled WGS sequence"/>
</dbReference>
<gene>
    <name evidence="2" type="ORF">Hsar01_03251</name>
</gene>
<name>A0ABP9UR41_9BACT</name>
<feature type="transmembrane region" description="Helical" evidence="1">
    <location>
        <begin position="12"/>
        <end position="29"/>
    </location>
</feature>
<accession>A0ABP9UR41</accession>
<keyword evidence="1" id="KW-0812">Transmembrane</keyword>
<feature type="transmembrane region" description="Helical" evidence="1">
    <location>
        <begin position="62"/>
        <end position="83"/>
    </location>
</feature>
<evidence type="ECO:0000313" key="2">
    <source>
        <dbReference type="EMBL" id="GAA5484013.1"/>
    </source>
</evidence>
<evidence type="ECO:0000256" key="1">
    <source>
        <dbReference type="SAM" id="Phobius"/>
    </source>
</evidence>
<keyword evidence="1" id="KW-1133">Transmembrane helix</keyword>